<dbReference type="SMART" id="SM00034">
    <property type="entry name" value="CLECT"/>
    <property type="match status" value="1"/>
</dbReference>
<keyword evidence="4" id="KW-1185">Reference proteome</keyword>
<dbReference type="InterPro" id="IPR001304">
    <property type="entry name" value="C-type_lectin-like"/>
</dbReference>
<dbReference type="InterPro" id="IPR016187">
    <property type="entry name" value="CTDL_fold"/>
</dbReference>
<dbReference type="Proteomes" id="UP000694871">
    <property type="component" value="Unplaced"/>
</dbReference>
<dbReference type="RefSeq" id="XP_015277277.1">
    <property type="nucleotide sequence ID" value="XM_015421791.1"/>
</dbReference>
<dbReference type="GeneID" id="107119322"/>
<evidence type="ECO:0000259" key="3">
    <source>
        <dbReference type="PROSITE" id="PS50041"/>
    </source>
</evidence>
<keyword evidence="2" id="KW-0732">Signal</keyword>
<dbReference type="PROSITE" id="PS00615">
    <property type="entry name" value="C_TYPE_LECTIN_1"/>
    <property type="match status" value="1"/>
</dbReference>
<sequence>MVLPAHFSLGLLVCLAIGPFVSRGQAAACPRTWLSYNGNCYGYFPQEVTWRQAQAHCQRQKASLASILDKNEHYAVADFLHRTQADDENVWIGFSIPSRSRGWVWADGSPVSYTAWERSKPSPFARNEHCAQLDEDAGFMEWDNDSCNDRNPFLCKL</sequence>
<dbReference type="Pfam" id="PF00059">
    <property type="entry name" value="Lectin_C"/>
    <property type="match status" value="1"/>
</dbReference>
<gene>
    <name evidence="5" type="primary">LOC107119322</name>
</gene>
<feature type="signal peptide" evidence="2">
    <location>
        <begin position="1"/>
        <end position="26"/>
    </location>
</feature>
<organism evidence="4 5">
    <name type="scientific">Gekko japonicus</name>
    <name type="common">Schlegel's Japanese gecko</name>
    <dbReference type="NCBI Taxonomy" id="146911"/>
    <lineage>
        <taxon>Eukaryota</taxon>
        <taxon>Metazoa</taxon>
        <taxon>Chordata</taxon>
        <taxon>Craniata</taxon>
        <taxon>Vertebrata</taxon>
        <taxon>Euteleostomi</taxon>
        <taxon>Lepidosauria</taxon>
        <taxon>Squamata</taxon>
        <taxon>Bifurcata</taxon>
        <taxon>Gekkota</taxon>
        <taxon>Gekkonidae</taxon>
        <taxon>Gekkoninae</taxon>
        <taxon>Gekko</taxon>
    </lineage>
</organism>
<evidence type="ECO:0000256" key="2">
    <source>
        <dbReference type="SAM" id="SignalP"/>
    </source>
</evidence>
<dbReference type="InterPro" id="IPR018378">
    <property type="entry name" value="C-type_lectin_CS"/>
</dbReference>
<reference evidence="5" key="1">
    <citation type="submission" date="2025-08" db="UniProtKB">
        <authorList>
            <consortium name="RefSeq"/>
        </authorList>
    </citation>
    <scope>IDENTIFICATION</scope>
</reference>
<keyword evidence="1" id="KW-1015">Disulfide bond</keyword>
<evidence type="ECO:0000256" key="1">
    <source>
        <dbReference type="ARBA" id="ARBA00023157"/>
    </source>
</evidence>
<feature type="chain" id="PRO_5047044703" evidence="2">
    <location>
        <begin position="27"/>
        <end position="157"/>
    </location>
</feature>
<accession>A0ABM1KU90</accession>
<protein>
    <submittedName>
        <fullName evidence="5">Dromaiocalcin-1-like</fullName>
    </submittedName>
</protein>
<evidence type="ECO:0000313" key="5">
    <source>
        <dbReference type="RefSeq" id="XP_015277277.1"/>
    </source>
</evidence>
<dbReference type="PRINTS" id="PR01504">
    <property type="entry name" value="PNCREATITSAP"/>
</dbReference>
<proteinExistence type="predicted"/>
<dbReference type="Gene3D" id="3.10.100.10">
    <property type="entry name" value="Mannose-Binding Protein A, subunit A"/>
    <property type="match status" value="1"/>
</dbReference>
<dbReference type="InterPro" id="IPR050111">
    <property type="entry name" value="C-type_lectin/snaclec_domain"/>
</dbReference>
<feature type="domain" description="C-type lectin" evidence="3">
    <location>
        <begin position="36"/>
        <end position="156"/>
    </location>
</feature>
<dbReference type="PANTHER" id="PTHR22803">
    <property type="entry name" value="MANNOSE, PHOSPHOLIPASE, LECTIN RECEPTOR RELATED"/>
    <property type="match status" value="1"/>
</dbReference>
<dbReference type="SUPFAM" id="SSF56436">
    <property type="entry name" value="C-type lectin-like"/>
    <property type="match status" value="1"/>
</dbReference>
<evidence type="ECO:0000313" key="4">
    <source>
        <dbReference type="Proteomes" id="UP000694871"/>
    </source>
</evidence>
<dbReference type="PROSITE" id="PS50041">
    <property type="entry name" value="C_TYPE_LECTIN_2"/>
    <property type="match status" value="1"/>
</dbReference>
<dbReference type="InterPro" id="IPR016186">
    <property type="entry name" value="C-type_lectin-like/link_sf"/>
</dbReference>
<name>A0ABM1KU90_GEKJA</name>